<keyword evidence="2" id="KW-1185">Reference proteome</keyword>
<dbReference type="Pfam" id="PF09956">
    <property type="entry name" value="Phage_cement_2"/>
    <property type="match status" value="1"/>
</dbReference>
<dbReference type="InterPro" id="IPR011231">
    <property type="entry name" value="Phage_VT1-Sakai_H0018"/>
</dbReference>
<evidence type="ECO:0008006" key="3">
    <source>
        <dbReference type="Google" id="ProtNLM"/>
    </source>
</evidence>
<organism evidence="1 2">
    <name type="scientific">Methylobacterium frigidaeris</name>
    <dbReference type="NCBI Taxonomy" id="2038277"/>
    <lineage>
        <taxon>Bacteria</taxon>
        <taxon>Pseudomonadati</taxon>
        <taxon>Pseudomonadota</taxon>
        <taxon>Alphaproteobacteria</taxon>
        <taxon>Hyphomicrobiales</taxon>
        <taxon>Methylobacteriaceae</taxon>
        <taxon>Methylobacterium</taxon>
    </lineage>
</organism>
<reference evidence="1" key="2">
    <citation type="submission" date="2021-08" db="EMBL/GenBank/DDBJ databases">
        <authorList>
            <person name="Tani A."/>
            <person name="Ola A."/>
            <person name="Ogura Y."/>
            <person name="Katsura K."/>
            <person name="Hayashi T."/>
        </authorList>
    </citation>
    <scope>NUCLEOTIDE SEQUENCE</scope>
    <source>
        <strain evidence="1">JCM 32048</strain>
    </source>
</reference>
<sequence>MRSLARTPAPGASTMKNYVQKGHTLTLVAPYDVASGAGLLVGSLFGVASFAALSGGNVEAAIEGVYDLPKADSQAWAQGAKIYWDNAAKVCTTVATSNTLIGAAVLPVAGSAGQTTGRVRLNGNVS</sequence>
<proteinExistence type="predicted"/>
<gene>
    <name evidence="1" type="ORF">MPEAHAMD_5356</name>
</gene>
<dbReference type="Proteomes" id="UP001055286">
    <property type="component" value="Unassembled WGS sequence"/>
</dbReference>
<reference evidence="1" key="1">
    <citation type="journal article" date="2016" name="Front. Microbiol.">
        <title>Genome Sequence of the Piezophilic, Mesophilic Sulfate-Reducing Bacterium Desulfovibrio indicus J2T.</title>
        <authorList>
            <person name="Cao J."/>
            <person name="Maignien L."/>
            <person name="Shao Z."/>
            <person name="Alain K."/>
            <person name="Jebbar M."/>
        </authorList>
    </citation>
    <scope>NUCLEOTIDE SEQUENCE</scope>
    <source>
        <strain evidence="1">JCM 32048</strain>
    </source>
</reference>
<dbReference type="EMBL" id="BPQJ01000035">
    <property type="protein sequence ID" value="GJD65169.1"/>
    <property type="molecule type" value="Genomic_DNA"/>
</dbReference>
<dbReference type="AlphaFoldDB" id="A0AA37M7K6"/>
<name>A0AA37M7K6_9HYPH</name>
<evidence type="ECO:0000313" key="2">
    <source>
        <dbReference type="Proteomes" id="UP001055286"/>
    </source>
</evidence>
<protein>
    <recommendedName>
        <fullName evidence="3">DUF2190 family protein</fullName>
    </recommendedName>
</protein>
<accession>A0AA37M7K6</accession>
<evidence type="ECO:0000313" key="1">
    <source>
        <dbReference type="EMBL" id="GJD65169.1"/>
    </source>
</evidence>
<dbReference type="PIRSF" id="PIRSF030771">
    <property type="entry name" value="UCP030771"/>
    <property type="match status" value="1"/>
</dbReference>
<comment type="caution">
    <text evidence="1">The sequence shown here is derived from an EMBL/GenBank/DDBJ whole genome shotgun (WGS) entry which is preliminary data.</text>
</comment>